<gene>
    <name evidence="4" type="primary">repC</name>
    <name evidence="4" type="ORF">ACFOES_20675</name>
</gene>
<dbReference type="Pfam" id="PF11800">
    <property type="entry name" value="RP-C_C"/>
    <property type="match status" value="1"/>
</dbReference>
<dbReference type="InterPro" id="IPR005090">
    <property type="entry name" value="RepC_N"/>
</dbReference>
<feature type="domain" description="Plasmid replication protein C N-terminal" evidence="2">
    <location>
        <begin position="12"/>
        <end position="184"/>
    </location>
</feature>
<feature type="region of interest" description="Disordered" evidence="1">
    <location>
        <begin position="239"/>
        <end position="287"/>
    </location>
</feature>
<evidence type="ECO:0000259" key="3">
    <source>
        <dbReference type="Pfam" id="PF11800"/>
    </source>
</evidence>
<dbReference type="InterPro" id="IPR047611">
    <property type="entry name" value="RepABC_RepC"/>
</dbReference>
<accession>A0ABV7AM95</accession>
<evidence type="ECO:0000259" key="2">
    <source>
        <dbReference type="Pfam" id="PF03428"/>
    </source>
</evidence>
<comment type="caution">
    <text evidence="4">The sequence shown here is derived from an EMBL/GenBank/DDBJ whole genome shotgun (WGS) entry which is preliminary data.</text>
</comment>
<dbReference type="Gene3D" id="1.10.10.10">
    <property type="entry name" value="Winged helix-like DNA-binding domain superfamily/Winged helix DNA-binding domain"/>
    <property type="match status" value="1"/>
</dbReference>
<dbReference type="NCBIfam" id="NF040974">
    <property type="entry name" value="RepABC_RepC"/>
    <property type="match status" value="1"/>
</dbReference>
<dbReference type="EMBL" id="JBHRSK010000026">
    <property type="protein sequence ID" value="MFC2970519.1"/>
    <property type="molecule type" value="Genomic_DNA"/>
</dbReference>
<proteinExistence type="predicted"/>
<keyword evidence="5" id="KW-1185">Reference proteome</keyword>
<dbReference type="RefSeq" id="WP_377835557.1">
    <property type="nucleotide sequence ID" value="NZ_JBHRSK010000026.1"/>
</dbReference>
<dbReference type="Proteomes" id="UP001595443">
    <property type="component" value="Unassembled WGS sequence"/>
</dbReference>
<evidence type="ECO:0000313" key="5">
    <source>
        <dbReference type="Proteomes" id="UP001595443"/>
    </source>
</evidence>
<sequence>MEHLTTTPFGRRPVTADLIDRAAAAQARPSVPHINKWELFRELCAARIAFGVSDRDLTVLNALLSFHQDATLSDNANLIVFPSNAALSERAHGMAESTLRRHLAALVAAGLILRHDSPNGKRYAARDMDGDVTRAFGFDLRPLLVRAREITSCAAEARAAAERLKRLREAVSLKKRDALKLVEYGRETGLAGDWEGFAARLLEIHKRMRRKLAFEVLEELGGKLGQLLLEIRETLSESKEVSGSDVDSGRQYQNSNKDSHDSELCQEEAKGGAVEDPEAEAPPKPEAPHIPLGLVLKACPDILDYTPDKPRHWHELVALAAFVRGMMGISPDAWDEAQRIMGPEVAAVTVAAILQRVSDIRSPGGYLRALTGKAAAGGFSPGPMVMALLTRESADAA</sequence>
<dbReference type="Pfam" id="PF03428">
    <property type="entry name" value="RP-C"/>
    <property type="match status" value="1"/>
</dbReference>
<feature type="compositionally biased region" description="Basic and acidic residues" evidence="1">
    <location>
        <begin position="257"/>
        <end position="270"/>
    </location>
</feature>
<evidence type="ECO:0000256" key="1">
    <source>
        <dbReference type="SAM" id="MobiDB-lite"/>
    </source>
</evidence>
<feature type="domain" description="Plasmid replication protein C C-terminal" evidence="3">
    <location>
        <begin position="291"/>
        <end position="390"/>
    </location>
</feature>
<organism evidence="4 5">
    <name type="scientific">Acidimangrovimonas pyrenivorans</name>
    <dbReference type="NCBI Taxonomy" id="2030798"/>
    <lineage>
        <taxon>Bacteria</taxon>
        <taxon>Pseudomonadati</taxon>
        <taxon>Pseudomonadota</taxon>
        <taxon>Alphaproteobacteria</taxon>
        <taxon>Rhodobacterales</taxon>
        <taxon>Paracoccaceae</taxon>
        <taxon>Acidimangrovimonas</taxon>
    </lineage>
</organism>
<dbReference type="InterPro" id="IPR021760">
    <property type="entry name" value="RepC_C"/>
</dbReference>
<dbReference type="InterPro" id="IPR036388">
    <property type="entry name" value="WH-like_DNA-bd_sf"/>
</dbReference>
<evidence type="ECO:0000313" key="4">
    <source>
        <dbReference type="EMBL" id="MFC2970519.1"/>
    </source>
</evidence>
<protein>
    <submittedName>
        <fullName evidence="4">Plasmid replication protein RepC</fullName>
    </submittedName>
</protein>
<reference evidence="5" key="1">
    <citation type="journal article" date="2019" name="Int. J. Syst. Evol. Microbiol.">
        <title>The Global Catalogue of Microorganisms (GCM) 10K type strain sequencing project: providing services to taxonomists for standard genome sequencing and annotation.</title>
        <authorList>
            <consortium name="The Broad Institute Genomics Platform"/>
            <consortium name="The Broad Institute Genome Sequencing Center for Infectious Disease"/>
            <person name="Wu L."/>
            <person name="Ma J."/>
        </authorList>
    </citation>
    <scope>NUCLEOTIDE SEQUENCE [LARGE SCALE GENOMIC DNA]</scope>
    <source>
        <strain evidence="5">KCTC 62192</strain>
    </source>
</reference>
<dbReference type="NCBIfam" id="NF010396">
    <property type="entry name" value="PRK13824.1"/>
    <property type="match status" value="1"/>
</dbReference>
<name>A0ABV7AM95_9RHOB</name>